<dbReference type="RefSeq" id="WP_090132143.1">
    <property type="nucleotide sequence ID" value="NZ_FOLY01000003.1"/>
</dbReference>
<feature type="transmembrane region" description="Helical" evidence="7">
    <location>
        <begin position="155"/>
        <end position="179"/>
    </location>
</feature>
<dbReference type="Proteomes" id="UP000199046">
    <property type="component" value="Unassembled WGS sequence"/>
</dbReference>
<dbReference type="AlphaFoldDB" id="A0A1I1J4H3"/>
<feature type="transmembrane region" description="Helical" evidence="7">
    <location>
        <begin position="34"/>
        <end position="54"/>
    </location>
</feature>
<feature type="transmembrane region" description="Helical" evidence="7">
    <location>
        <begin position="191"/>
        <end position="211"/>
    </location>
</feature>
<feature type="transmembrane region" description="Helical" evidence="7">
    <location>
        <begin position="120"/>
        <end position="143"/>
    </location>
</feature>
<dbReference type="GO" id="GO:0016020">
    <property type="term" value="C:membrane"/>
    <property type="evidence" value="ECO:0007669"/>
    <property type="project" value="UniProtKB-SubCell"/>
</dbReference>
<feature type="transmembrane region" description="Helical" evidence="7">
    <location>
        <begin position="218"/>
        <end position="241"/>
    </location>
</feature>
<evidence type="ECO:0000256" key="1">
    <source>
        <dbReference type="ARBA" id="ARBA00004141"/>
    </source>
</evidence>
<reference evidence="9" key="1">
    <citation type="submission" date="2016-10" db="EMBL/GenBank/DDBJ databases">
        <authorList>
            <person name="Varghese N."/>
            <person name="Submissions S."/>
        </authorList>
    </citation>
    <scope>NUCLEOTIDE SEQUENCE [LARGE SCALE GENOMIC DNA]</scope>
    <source>
        <strain evidence="9">DSM 23439</strain>
    </source>
</reference>
<protein>
    <recommendedName>
        <fullName evidence="10">Permease</fullName>
    </recommendedName>
</protein>
<evidence type="ECO:0000256" key="4">
    <source>
        <dbReference type="ARBA" id="ARBA00022692"/>
    </source>
</evidence>
<accession>A0A1I1J4H3</accession>
<keyword evidence="4 7" id="KW-0812">Transmembrane</keyword>
<dbReference type="OrthoDB" id="9810457at2"/>
<comment type="subcellular location">
    <subcellularLocation>
        <location evidence="1">Membrane</location>
        <topology evidence="1">Multi-pass membrane protein</topology>
    </subcellularLocation>
</comment>
<evidence type="ECO:0000256" key="7">
    <source>
        <dbReference type="SAM" id="Phobius"/>
    </source>
</evidence>
<evidence type="ECO:0000313" key="9">
    <source>
        <dbReference type="Proteomes" id="UP000199046"/>
    </source>
</evidence>
<organism evidence="8 9">
    <name type="scientific">Kushneria avicenniae</name>
    <dbReference type="NCBI Taxonomy" id="402385"/>
    <lineage>
        <taxon>Bacteria</taxon>
        <taxon>Pseudomonadati</taxon>
        <taxon>Pseudomonadota</taxon>
        <taxon>Gammaproteobacteria</taxon>
        <taxon>Oceanospirillales</taxon>
        <taxon>Halomonadaceae</taxon>
        <taxon>Kushneria</taxon>
    </lineage>
</organism>
<keyword evidence="6 7" id="KW-0472">Membrane</keyword>
<evidence type="ECO:0000313" key="8">
    <source>
        <dbReference type="EMBL" id="SFC43414.1"/>
    </source>
</evidence>
<gene>
    <name evidence="8" type="ORF">SAMN05421848_1344</name>
</gene>
<feature type="transmembrane region" description="Helical" evidence="7">
    <location>
        <begin position="93"/>
        <end position="114"/>
    </location>
</feature>
<feature type="transmembrane region" description="Helical" evidence="7">
    <location>
        <begin position="6"/>
        <end position="22"/>
    </location>
</feature>
<keyword evidence="2" id="KW-0813">Transport</keyword>
<keyword evidence="5 7" id="KW-1133">Transmembrane helix</keyword>
<evidence type="ECO:0000256" key="5">
    <source>
        <dbReference type="ARBA" id="ARBA00022989"/>
    </source>
</evidence>
<feature type="transmembrane region" description="Helical" evidence="7">
    <location>
        <begin position="280"/>
        <end position="298"/>
    </location>
</feature>
<dbReference type="InterPro" id="IPR004776">
    <property type="entry name" value="Mem_transp_PIN-like"/>
</dbReference>
<sequence>MAAILAILPIFTLIVIGYVLGWRQWLTPSSAGGLSWVTFKLFLPCLLLTGIARAPLGDALSPLLLVVYFIPALLLFAGFNLVMRRRTGEASTIGLAASYSNNVLIGIPLVTALFGHEGLVYLFALLAVHSLILFSTQSLYAALGQGREQRPSVLSLLKTLANPIVVGLLLGVVINVSGLGLPKPLWQLLDWLARAGLPCALIVVGVGLTRYRLRTSPTIWAICIGKLAIFPILVLALGSLMPGLSPMALHVLVLAAANPIGVNVLAFAGPGQEQHTVGASIFLSTLLAAGTLPLWMLLMG</sequence>
<feature type="transmembrane region" description="Helical" evidence="7">
    <location>
        <begin position="247"/>
        <end position="268"/>
    </location>
</feature>
<evidence type="ECO:0000256" key="6">
    <source>
        <dbReference type="ARBA" id="ARBA00023136"/>
    </source>
</evidence>
<dbReference type="GO" id="GO:0055085">
    <property type="term" value="P:transmembrane transport"/>
    <property type="evidence" value="ECO:0007669"/>
    <property type="project" value="InterPro"/>
</dbReference>
<evidence type="ECO:0008006" key="10">
    <source>
        <dbReference type="Google" id="ProtNLM"/>
    </source>
</evidence>
<proteinExistence type="predicted"/>
<name>A0A1I1J4H3_9GAMM</name>
<dbReference type="PANTHER" id="PTHR36838:SF3">
    <property type="entry name" value="TRANSPORTER AUXIN EFFLUX CARRIER EC FAMILY"/>
    <property type="match status" value="1"/>
</dbReference>
<keyword evidence="3" id="KW-1003">Cell membrane</keyword>
<dbReference type="Pfam" id="PF03547">
    <property type="entry name" value="Mem_trans"/>
    <property type="match status" value="1"/>
</dbReference>
<evidence type="ECO:0000256" key="3">
    <source>
        <dbReference type="ARBA" id="ARBA00022475"/>
    </source>
</evidence>
<dbReference type="EMBL" id="FOLY01000003">
    <property type="protein sequence ID" value="SFC43414.1"/>
    <property type="molecule type" value="Genomic_DNA"/>
</dbReference>
<evidence type="ECO:0000256" key="2">
    <source>
        <dbReference type="ARBA" id="ARBA00022448"/>
    </source>
</evidence>
<keyword evidence="9" id="KW-1185">Reference proteome</keyword>
<dbReference type="PANTHER" id="PTHR36838">
    <property type="entry name" value="AUXIN EFFLUX CARRIER FAMILY PROTEIN"/>
    <property type="match status" value="1"/>
</dbReference>
<dbReference type="STRING" id="402385.SAMN05421848_1344"/>
<feature type="transmembrane region" description="Helical" evidence="7">
    <location>
        <begin position="60"/>
        <end position="81"/>
    </location>
</feature>